<evidence type="ECO:0000256" key="1">
    <source>
        <dbReference type="SAM" id="Coils"/>
    </source>
</evidence>
<proteinExistence type="predicted"/>
<dbReference type="RefSeq" id="WP_091275524.1">
    <property type="nucleotide sequence ID" value="NZ_FNDK01000023.1"/>
</dbReference>
<dbReference type="InterPro" id="IPR008840">
    <property type="entry name" value="Sipho_Gp157"/>
</dbReference>
<protein>
    <submittedName>
        <fullName evidence="2">Virus Gp157</fullName>
    </submittedName>
</protein>
<keyword evidence="1" id="KW-0175">Coiled coil</keyword>
<dbReference type="EMBL" id="FNDK01000023">
    <property type="protein sequence ID" value="SDI14384.1"/>
    <property type="molecule type" value="Genomic_DNA"/>
</dbReference>
<dbReference type="Pfam" id="PF05565">
    <property type="entry name" value="Sipho_Gp157"/>
    <property type="match status" value="1"/>
</dbReference>
<keyword evidence="3" id="KW-1185">Reference proteome</keyword>
<dbReference type="STRING" id="568899.SAMN05192534_1238"/>
<gene>
    <name evidence="2" type="ORF">SAMN05192534_1238</name>
</gene>
<dbReference type="AlphaFoldDB" id="A0A1G8I6C3"/>
<organism evidence="2 3">
    <name type="scientific">Alteribacillus persepolensis</name>
    <dbReference type="NCBI Taxonomy" id="568899"/>
    <lineage>
        <taxon>Bacteria</taxon>
        <taxon>Bacillati</taxon>
        <taxon>Bacillota</taxon>
        <taxon>Bacilli</taxon>
        <taxon>Bacillales</taxon>
        <taxon>Bacillaceae</taxon>
        <taxon>Alteribacillus</taxon>
    </lineage>
</organism>
<sequence>MKLYELTSSYAQVLDMIEEGADREAMQDTLDSIEDAIEEKVDRMGMVLKTLEANQKALKEEEKRLADRRKHYESESRHLKQYLQHQLESIGKKKVKGTIFTAGIQKNPPSVDVINEDILPKEFFIEQEPKLDKKKLLAYLKEGNEIKGAEIMQSEGVRIR</sequence>
<accession>A0A1G8I6C3</accession>
<name>A0A1G8I6C3_9BACI</name>
<reference evidence="2 3" key="1">
    <citation type="submission" date="2016-10" db="EMBL/GenBank/DDBJ databases">
        <authorList>
            <person name="de Groot N.N."/>
        </authorList>
    </citation>
    <scope>NUCLEOTIDE SEQUENCE [LARGE SCALE GENOMIC DNA]</scope>
    <source>
        <strain evidence="2 3">DSM 21632</strain>
    </source>
</reference>
<evidence type="ECO:0000313" key="3">
    <source>
        <dbReference type="Proteomes" id="UP000199163"/>
    </source>
</evidence>
<dbReference type="Proteomes" id="UP000199163">
    <property type="component" value="Unassembled WGS sequence"/>
</dbReference>
<evidence type="ECO:0000313" key="2">
    <source>
        <dbReference type="EMBL" id="SDI14384.1"/>
    </source>
</evidence>
<dbReference type="OrthoDB" id="2409458at2"/>
<feature type="coiled-coil region" evidence="1">
    <location>
        <begin position="23"/>
        <end position="75"/>
    </location>
</feature>